<dbReference type="Proteomes" id="UP000288096">
    <property type="component" value="Unassembled WGS sequence"/>
</dbReference>
<sequence>MDKEKRISMIRQRAIEAGMAAELIREYAVELGHEKAVGIAARAVRRMAREAGAQAAVKLGGNSLADFARVVREFWSQENALAIDFREETPERLAFNVTRCRYAEQYEEMGVRELGFCLSCNRDAAFAQGFNPAMTMRRTQTIMEGAPFCDFRFALAERW</sequence>
<name>A0A401FS21_9BACT</name>
<dbReference type="Pfam" id="PF14196">
    <property type="entry name" value="ATC_hydrolase"/>
    <property type="match status" value="1"/>
</dbReference>
<keyword evidence="1" id="KW-0378">Hydrolase</keyword>
<evidence type="ECO:0000313" key="2">
    <source>
        <dbReference type="Proteomes" id="UP000288096"/>
    </source>
</evidence>
<dbReference type="OrthoDB" id="9805176at2"/>
<organism evidence="1 2">
    <name type="scientific">Desulfonema ishimotonii</name>
    <dbReference type="NCBI Taxonomy" id="45657"/>
    <lineage>
        <taxon>Bacteria</taxon>
        <taxon>Pseudomonadati</taxon>
        <taxon>Thermodesulfobacteriota</taxon>
        <taxon>Desulfobacteria</taxon>
        <taxon>Desulfobacterales</taxon>
        <taxon>Desulfococcaceae</taxon>
        <taxon>Desulfonema</taxon>
    </lineage>
</organism>
<reference evidence="2" key="2">
    <citation type="submission" date="2019-01" db="EMBL/GenBank/DDBJ databases">
        <title>Genome sequence of Desulfonema ishimotonii strain Tokyo 01.</title>
        <authorList>
            <person name="Fukui M."/>
        </authorList>
    </citation>
    <scope>NUCLEOTIDE SEQUENCE [LARGE SCALE GENOMIC DNA]</scope>
    <source>
        <strain evidence="2">Tokyo 01</strain>
    </source>
</reference>
<accession>A0A401FS21</accession>
<dbReference type="RefSeq" id="WP_124327256.1">
    <property type="nucleotide sequence ID" value="NZ_BEXT01000001.1"/>
</dbReference>
<protein>
    <submittedName>
        <fullName evidence="1">2-amino-thiazoline-4-carboxylic acid hydrolase</fullName>
    </submittedName>
</protein>
<comment type="caution">
    <text evidence="1">The sequence shown here is derived from an EMBL/GenBank/DDBJ whole genome shotgun (WGS) entry which is preliminary data.</text>
</comment>
<evidence type="ECO:0000313" key="1">
    <source>
        <dbReference type="EMBL" id="GBC59772.1"/>
    </source>
</evidence>
<dbReference type="AlphaFoldDB" id="A0A401FS21"/>
<dbReference type="GO" id="GO:0016787">
    <property type="term" value="F:hydrolase activity"/>
    <property type="evidence" value="ECO:0007669"/>
    <property type="project" value="UniProtKB-KW"/>
</dbReference>
<reference evidence="2" key="1">
    <citation type="submission" date="2017-11" db="EMBL/GenBank/DDBJ databases">
        <authorList>
            <person name="Watanabe M."/>
            <person name="Kojima H."/>
        </authorList>
    </citation>
    <scope>NUCLEOTIDE SEQUENCE [LARGE SCALE GENOMIC DNA]</scope>
    <source>
        <strain evidence="2">Tokyo 01</strain>
    </source>
</reference>
<keyword evidence="2" id="KW-1185">Reference proteome</keyword>
<gene>
    <name evidence="1" type="ORF">DENIS_0713</name>
</gene>
<dbReference type="InterPro" id="IPR026002">
    <property type="entry name" value="ATC_hydrolase-like"/>
</dbReference>
<dbReference type="EMBL" id="BEXT01000001">
    <property type="protein sequence ID" value="GBC59772.1"/>
    <property type="molecule type" value="Genomic_DNA"/>
</dbReference>
<proteinExistence type="predicted"/>